<evidence type="ECO:0000313" key="6">
    <source>
        <dbReference type="Proteomes" id="UP001228113"/>
    </source>
</evidence>
<dbReference type="AlphaFoldDB" id="A0AA48KBK4"/>
<dbReference type="RefSeq" id="WP_243333300.1">
    <property type="nucleotide sequence ID" value="NZ_AP027081.1"/>
</dbReference>
<evidence type="ECO:0000256" key="3">
    <source>
        <dbReference type="ARBA" id="ARBA00022777"/>
    </source>
</evidence>
<dbReference type="PANTHER" id="PTHR21599:SF0">
    <property type="entry name" value="GLYCERATE KINASE"/>
    <property type="match status" value="1"/>
</dbReference>
<dbReference type="NCBIfam" id="TIGR00045">
    <property type="entry name" value="glycerate kinase"/>
    <property type="match status" value="1"/>
</dbReference>
<dbReference type="InterPro" id="IPR018197">
    <property type="entry name" value="Glycerate_kinase_RE-like"/>
</dbReference>
<evidence type="ECO:0000256" key="2">
    <source>
        <dbReference type="ARBA" id="ARBA00022679"/>
    </source>
</evidence>
<accession>A0AA48KBK4</accession>
<dbReference type="Gene3D" id="3.40.50.10350">
    <property type="entry name" value="Glycerate kinase, domain 1"/>
    <property type="match status" value="1"/>
</dbReference>
<dbReference type="KEGG" id="msea:METESE_11620"/>
<dbReference type="EMBL" id="AP027081">
    <property type="protein sequence ID" value="BDU76204.1"/>
    <property type="molecule type" value="Genomic_DNA"/>
</dbReference>
<dbReference type="SUPFAM" id="SSF110738">
    <property type="entry name" value="Glycerate kinase I"/>
    <property type="match status" value="1"/>
</dbReference>
<protein>
    <submittedName>
        <fullName evidence="5">Glycerate kinase</fullName>
    </submittedName>
</protein>
<dbReference type="Pfam" id="PF02595">
    <property type="entry name" value="Gly_kinase"/>
    <property type="match status" value="1"/>
</dbReference>
<evidence type="ECO:0000313" key="5">
    <source>
        <dbReference type="EMBL" id="BDU76204.1"/>
    </source>
</evidence>
<dbReference type="Proteomes" id="UP001228113">
    <property type="component" value="Chromosome"/>
</dbReference>
<evidence type="ECO:0000256" key="4">
    <source>
        <dbReference type="PIRNR" id="PIRNR006078"/>
    </source>
</evidence>
<evidence type="ECO:0000256" key="1">
    <source>
        <dbReference type="ARBA" id="ARBA00006284"/>
    </source>
</evidence>
<reference evidence="5" key="1">
    <citation type="journal article" date="2023" name="Int. J. Syst. Evol. Microbiol.">
        <title>Mesoterricola silvestris gen. nov., sp. nov., Mesoterricola sediminis sp. nov., Geothrix oryzae sp. nov., Geothrix edaphica sp. nov., Geothrix rubra sp. nov., and Geothrix limicola sp. nov., six novel members of Acidobacteriota isolated from soils.</title>
        <authorList>
            <person name="Itoh H."/>
            <person name="Sugisawa Y."/>
            <person name="Mise K."/>
            <person name="Xu Z."/>
            <person name="Kuniyasu M."/>
            <person name="Ushijima N."/>
            <person name="Kawano K."/>
            <person name="Kobayashi E."/>
            <person name="Shiratori Y."/>
            <person name="Masuda Y."/>
            <person name="Senoo K."/>
        </authorList>
    </citation>
    <scope>NUCLEOTIDE SEQUENCE</scope>
    <source>
        <strain evidence="5">W786</strain>
    </source>
</reference>
<dbReference type="Gene3D" id="3.90.1510.10">
    <property type="entry name" value="Glycerate kinase, domain 2"/>
    <property type="match status" value="1"/>
</dbReference>
<dbReference type="PIRSF" id="PIRSF006078">
    <property type="entry name" value="GlxK"/>
    <property type="match status" value="1"/>
</dbReference>
<keyword evidence="6" id="KW-1185">Reference proteome</keyword>
<organism evidence="5 6">
    <name type="scientific">Mesoterricola sediminis</name>
    <dbReference type="NCBI Taxonomy" id="2927980"/>
    <lineage>
        <taxon>Bacteria</taxon>
        <taxon>Pseudomonadati</taxon>
        <taxon>Acidobacteriota</taxon>
        <taxon>Holophagae</taxon>
        <taxon>Holophagales</taxon>
        <taxon>Holophagaceae</taxon>
        <taxon>Mesoterricola</taxon>
    </lineage>
</organism>
<dbReference type="InterPro" id="IPR004381">
    <property type="entry name" value="Glycerate_kinase"/>
</dbReference>
<keyword evidence="3 4" id="KW-0418">Kinase</keyword>
<dbReference type="InterPro" id="IPR036129">
    <property type="entry name" value="Glycerate_kinase_sf"/>
</dbReference>
<gene>
    <name evidence="5" type="ORF">METESE_11620</name>
</gene>
<comment type="similarity">
    <text evidence="1 4">Belongs to the glycerate kinase type-1 family.</text>
</comment>
<dbReference type="InterPro" id="IPR018193">
    <property type="entry name" value="Glyc_kinase_flavodox-like_fold"/>
</dbReference>
<sequence>MRILVAPDSYKGSVSALAVAGAMERGILAVAPGAVVRKVPIADGGEGTVEALVAATRGTLRHAQVTGPLGEPVQAAWGVLGDGATAVIEMAAASGLPLVPRDRRDPRTTTTRGTGELVRLALDQGLRKLVVGIGGSATNDGGTGLARALGVRFLDREGRDLPEGGAALAGLDRIDLSGLDPRLRGASILVACDVDNPLCGPRGASAVYGPQKGATPAMVADLDAALAVLARVAARDTGRDVAALPGAGAAGGLGAGLLWFTPARLRPGVEIVLEATGFADLVREADLVLTGEGLTDAQTAMGKAPVGVAAVAQAHGVPVVCLSGGLGAGAGEVLAKGIGALASIVPGPMPLEACMAQGEQLIEDATARVLRLVLVGRNLRHGVAGRS</sequence>
<dbReference type="PANTHER" id="PTHR21599">
    <property type="entry name" value="GLYCERATE KINASE"/>
    <property type="match status" value="1"/>
</dbReference>
<proteinExistence type="inferred from homology"/>
<keyword evidence="2 4" id="KW-0808">Transferase</keyword>
<dbReference type="GO" id="GO:0008887">
    <property type="term" value="F:glycerate kinase activity"/>
    <property type="evidence" value="ECO:0007669"/>
    <property type="project" value="UniProtKB-UniRule"/>
</dbReference>
<dbReference type="GO" id="GO:0031388">
    <property type="term" value="P:organic acid phosphorylation"/>
    <property type="evidence" value="ECO:0007669"/>
    <property type="project" value="UniProtKB-UniRule"/>
</dbReference>
<name>A0AA48KBK4_9BACT</name>